<accession>A0A517ZY15</accession>
<gene>
    <name evidence="2" type="ORF">Mal52_58990</name>
</gene>
<evidence type="ECO:0000313" key="3">
    <source>
        <dbReference type="Proteomes" id="UP000319383"/>
    </source>
</evidence>
<protein>
    <recommendedName>
        <fullName evidence="4">DUF1580 domain-containing protein</fullName>
    </recommendedName>
</protein>
<evidence type="ECO:0000313" key="2">
    <source>
        <dbReference type="EMBL" id="QDU47370.1"/>
    </source>
</evidence>
<sequence length="96" mass="10751">MIDLSTEDVFPVSEAPKHIPGRPSQASCWRWVLHGVGGIKLESILIGGKRFVSAEAVQRFCDRRTALADGDTRPVRTSRQQERAMQQAERDFDANV</sequence>
<proteinExistence type="predicted"/>
<dbReference type="KEGG" id="sdyn:Mal52_58990"/>
<dbReference type="AlphaFoldDB" id="A0A517ZY15"/>
<evidence type="ECO:0008006" key="4">
    <source>
        <dbReference type="Google" id="ProtNLM"/>
    </source>
</evidence>
<dbReference type="RefSeq" id="WP_145380199.1">
    <property type="nucleotide sequence ID" value="NZ_CP036276.1"/>
</dbReference>
<keyword evidence="3" id="KW-1185">Reference proteome</keyword>
<dbReference type="EMBL" id="CP036276">
    <property type="protein sequence ID" value="QDU47370.1"/>
    <property type="molecule type" value="Genomic_DNA"/>
</dbReference>
<dbReference type="InterPro" id="IPR011474">
    <property type="entry name" value="DUF1580"/>
</dbReference>
<name>A0A517ZY15_9PLAN</name>
<reference evidence="2 3" key="1">
    <citation type="submission" date="2019-02" db="EMBL/GenBank/DDBJ databases">
        <title>Deep-cultivation of Planctomycetes and their phenomic and genomic characterization uncovers novel biology.</title>
        <authorList>
            <person name="Wiegand S."/>
            <person name="Jogler M."/>
            <person name="Boedeker C."/>
            <person name="Pinto D."/>
            <person name="Vollmers J."/>
            <person name="Rivas-Marin E."/>
            <person name="Kohn T."/>
            <person name="Peeters S.H."/>
            <person name="Heuer A."/>
            <person name="Rast P."/>
            <person name="Oberbeckmann S."/>
            <person name="Bunk B."/>
            <person name="Jeske O."/>
            <person name="Meyerdierks A."/>
            <person name="Storesund J.E."/>
            <person name="Kallscheuer N."/>
            <person name="Luecker S."/>
            <person name="Lage O.M."/>
            <person name="Pohl T."/>
            <person name="Merkel B.J."/>
            <person name="Hornburger P."/>
            <person name="Mueller R.-W."/>
            <person name="Bruemmer F."/>
            <person name="Labrenz M."/>
            <person name="Spormann A.M."/>
            <person name="Op den Camp H."/>
            <person name="Overmann J."/>
            <person name="Amann R."/>
            <person name="Jetten M.S.M."/>
            <person name="Mascher T."/>
            <person name="Medema M.H."/>
            <person name="Devos D.P."/>
            <person name="Kaster A.-K."/>
            <person name="Ovreas L."/>
            <person name="Rohde M."/>
            <person name="Galperin M.Y."/>
            <person name="Jogler C."/>
        </authorList>
    </citation>
    <scope>NUCLEOTIDE SEQUENCE [LARGE SCALE GENOMIC DNA]</scope>
    <source>
        <strain evidence="2 3">Mal52</strain>
    </source>
</reference>
<dbReference type="Pfam" id="PF07618">
    <property type="entry name" value="DUF1580"/>
    <property type="match status" value="1"/>
</dbReference>
<evidence type="ECO:0000256" key="1">
    <source>
        <dbReference type="SAM" id="MobiDB-lite"/>
    </source>
</evidence>
<feature type="region of interest" description="Disordered" evidence="1">
    <location>
        <begin position="69"/>
        <end position="96"/>
    </location>
</feature>
<dbReference type="Proteomes" id="UP000319383">
    <property type="component" value="Chromosome"/>
</dbReference>
<organism evidence="2 3">
    <name type="scientific">Symmachiella dynata</name>
    <dbReference type="NCBI Taxonomy" id="2527995"/>
    <lineage>
        <taxon>Bacteria</taxon>
        <taxon>Pseudomonadati</taxon>
        <taxon>Planctomycetota</taxon>
        <taxon>Planctomycetia</taxon>
        <taxon>Planctomycetales</taxon>
        <taxon>Planctomycetaceae</taxon>
        <taxon>Symmachiella</taxon>
    </lineage>
</organism>